<organism evidence="1">
    <name type="scientific">Mesocestoides corti</name>
    <name type="common">Flatworm</name>
    <dbReference type="NCBI Taxonomy" id="53468"/>
    <lineage>
        <taxon>Eukaryota</taxon>
        <taxon>Metazoa</taxon>
        <taxon>Spiralia</taxon>
        <taxon>Lophotrochozoa</taxon>
        <taxon>Platyhelminthes</taxon>
        <taxon>Cestoda</taxon>
        <taxon>Eucestoda</taxon>
        <taxon>Cyclophyllidea</taxon>
        <taxon>Mesocestoididae</taxon>
        <taxon>Mesocestoides</taxon>
    </lineage>
</organism>
<accession>A0A5K3F7C7</accession>
<dbReference type="WBParaSite" id="MCU_006008-RB">
    <property type="protein sequence ID" value="MCU_006008-RB"/>
    <property type="gene ID" value="MCU_006008"/>
</dbReference>
<dbReference type="GO" id="GO:0007155">
    <property type="term" value="P:cell adhesion"/>
    <property type="evidence" value="ECO:0007669"/>
    <property type="project" value="InterPro"/>
</dbReference>
<name>A0A5K3F7C7_MESCO</name>
<evidence type="ECO:0000313" key="1">
    <source>
        <dbReference type="WBParaSite" id="MCU_006008-RB"/>
    </source>
</evidence>
<dbReference type="SUPFAM" id="SSF48371">
    <property type="entry name" value="ARM repeat"/>
    <property type="match status" value="1"/>
</dbReference>
<dbReference type="PANTHER" id="PTHR45976">
    <property type="entry name" value="ARMADILLO SEGMENT POLARITY PROTEIN"/>
    <property type="match status" value="1"/>
</dbReference>
<dbReference type="AlphaFoldDB" id="A0A5K3F7C7"/>
<protein>
    <submittedName>
        <fullName evidence="1">DUF2428 domain-containing protein</fullName>
    </submittedName>
</protein>
<dbReference type="InterPro" id="IPR013284">
    <property type="entry name" value="Beta-catenin"/>
</dbReference>
<dbReference type="Gene3D" id="1.25.10.10">
    <property type="entry name" value="Leucine-rich Repeat Variant"/>
    <property type="match status" value="1"/>
</dbReference>
<sequence length="621" mass="69364">MHISYLINSMEDHIFDADDSVSLSSDSGLESSEETRPLSTESIYSLDNGVWNEFSVIDPPINISTALPFIQNSCLGLLSCDTGVLKSSALQLFHLCRLGFAEAVLASSAEIFATLKSVVTANDISKHPELTHYLSGIFYHLTENDISAYLIPLDSILVLIIKLLAVPLESALHYTVAGLHNLLDRKNLREKFRTPPIITLLIQILWTCFIYDKSFHPPVTSNPYLAFASSTTLSKFLAIVCDCIYLLAHRNEMAKRLIHAKQGVVPLLYFVHTYPFEKTQCVCARLLRILSTHPHTKKDILRGDPALRFFKHSATSTFQRLSTNAFWTLRNLSDQCGSLANQQINETSELLLQRFRTVEHSLRCWKARIYSHYDLQERYTIVRCISGTLANFTCRNPFTKSFLVESGAVPLLSRLFTFSMNELSGHPTLCREASVGGTCVAPPKCDPIPSTLLSCPCGRRSLPMSLLQATVDCVEAALRCLSHLTSSHQLADEALHQLALDQPDSFLAGSKCVCWIVDLFHLTSDGSKSPGDTHVIRLVHEQCSILDTDHVLQLAKAWLSLARNCLAGSAWQSREQETTLRSAVVYLEENLGPFIESVSGEISHLCTIQRFHNQFFSLLET</sequence>
<dbReference type="InterPro" id="IPR011989">
    <property type="entry name" value="ARM-like"/>
</dbReference>
<dbReference type="InterPro" id="IPR016024">
    <property type="entry name" value="ARM-type_fold"/>
</dbReference>
<reference evidence="1" key="1">
    <citation type="submission" date="2019-11" db="UniProtKB">
        <authorList>
            <consortium name="WormBaseParasite"/>
        </authorList>
    </citation>
    <scope>IDENTIFICATION</scope>
</reference>
<proteinExistence type="predicted"/>
<dbReference type="GO" id="GO:0045296">
    <property type="term" value="F:cadherin binding"/>
    <property type="evidence" value="ECO:0007669"/>
    <property type="project" value="InterPro"/>
</dbReference>